<evidence type="ECO:0000256" key="1">
    <source>
        <dbReference type="SAM" id="Phobius"/>
    </source>
</evidence>
<feature type="transmembrane region" description="Helical" evidence="1">
    <location>
        <begin position="180"/>
        <end position="198"/>
    </location>
</feature>
<feature type="transmembrane region" description="Helical" evidence="1">
    <location>
        <begin position="113"/>
        <end position="142"/>
    </location>
</feature>
<dbReference type="Proteomes" id="UP000229497">
    <property type="component" value="Unassembled WGS sequence"/>
</dbReference>
<feature type="transmembrane region" description="Helical" evidence="1">
    <location>
        <begin position="266"/>
        <end position="292"/>
    </location>
</feature>
<accession>A0A2H0KL99</accession>
<reference evidence="2 3" key="1">
    <citation type="submission" date="2017-09" db="EMBL/GenBank/DDBJ databases">
        <title>Depth-based differentiation of microbial function through sediment-hosted aquifers and enrichment of novel symbionts in the deep terrestrial subsurface.</title>
        <authorList>
            <person name="Probst A.J."/>
            <person name="Ladd B."/>
            <person name="Jarett J.K."/>
            <person name="Geller-Mcgrath D.E."/>
            <person name="Sieber C.M."/>
            <person name="Emerson J.B."/>
            <person name="Anantharaman K."/>
            <person name="Thomas B.C."/>
            <person name="Malmstrom R."/>
            <person name="Stieglmeier M."/>
            <person name="Klingl A."/>
            <person name="Woyke T."/>
            <person name="Ryan C.M."/>
            <person name="Banfield J.F."/>
        </authorList>
    </citation>
    <scope>NUCLEOTIDE SEQUENCE [LARGE SCALE GENOMIC DNA]</scope>
    <source>
        <strain evidence="2">CG11_big_fil_rev_8_21_14_0_20_37_16</strain>
    </source>
</reference>
<keyword evidence="1" id="KW-0812">Transmembrane</keyword>
<gene>
    <name evidence="2" type="ORF">COV87_00115</name>
</gene>
<dbReference type="AlphaFoldDB" id="A0A2H0KL99"/>
<sequence>MQKLTIILGVTFALYFALSYMSSSFPNFDSKSYNVIGFLTLNGKSVYPDPALSRHPYLPFFLYFEAVTQAVSSFLKMPQILSIKIILAFFHLLSIYAIYVLSKKNLKTTFLYAINPVSLLIIAFHGQFDIIPITCLLFAIIALQNKQFIKTILLLSFAITIKTWPILFIVLFFKRINHKYHFYLCLLPIASIIVYSLLFHTPIFSILRVLLVYQGVGGIWGFGKVLSLLSVGRLALLIYKVVFVVGILLYSYKLKKTQIKEELLELLLLFFIFTPGFGLQWFLWLIPFLFLTKKPFAHLFMTAITLCLLVAYSSWAPFIMVFPQVVNTVLFLFWPLFIIYFSLFFVLLKKKYTL</sequence>
<feature type="transmembrane region" description="Helical" evidence="1">
    <location>
        <begin position="299"/>
        <end position="322"/>
    </location>
</feature>
<comment type="caution">
    <text evidence="2">The sequence shown here is derived from an EMBL/GenBank/DDBJ whole genome shotgun (WGS) entry which is preliminary data.</text>
</comment>
<organism evidence="2 3">
    <name type="scientific">Candidatus Roizmanbacteria bacterium CG11_big_fil_rev_8_21_14_0_20_37_16</name>
    <dbReference type="NCBI Taxonomy" id="1974857"/>
    <lineage>
        <taxon>Bacteria</taxon>
        <taxon>Candidatus Roizmaniibacteriota</taxon>
    </lineage>
</organism>
<evidence type="ECO:0000313" key="2">
    <source>
        <dbReference type="EMBL" id="PIQ72028.1"/>
    </source>
</evidence>
<feature type="transmembrane region" description="Helical" evidence="1">
    <location>
        <begin position="81"/>
        <end position="101"/>
    </location>
</feature>
<keyword evidence="1" id="KW-1133">Transmembrane helix</keyword>
<feature type="transmembrane region" description="Helical" evidence="1">
    <location>
        <begin position="328"/>
        <end position="348"/>
    </location>
</feature>
<name>A0A2H0KL99_9BACT</name>
<protein>
    <recommendedName>
        <fullName evidence="4">Glycosyltransferase RgtA/B/C/D-like domain-containing protein</fullName>
    </recommendedName>
</protein>
<proteinExistence type="predicted"/>
<dbReference type="EMBL" id="PCVK01000005">
    <property type="protein sequence ID" value="PIQ72028.1"/>
    <property type="molecule type" value="Genomic_DNA"/>
</dbReference>
<evidence type="ECO:0000313" key="3">
    <source>
        <dbReference type="Proteomes" id="UP000229497"/>
    </source>
</evidence>
<feature type="transmembrane region" description="Helical" evidence="1">
    <location>
        <begin position="234"/>
        <end position="254"/>
    </location>
</feature>
<keyword evidence="1" id="KW-0472">Membrane</keyword>
<evidence type="ECO:0008006" key="4">
    <source>
        <dbReference type="Google" id="ProtNLM"/>
    </source>
</evidence>
<feature type="transmembrane region" description="Helical" evidence="1">
    <location>
        <begin position="148"/>
        <end position="173"/>
    </location>
</feature>